<evidence type="ECO:0000256" key="5">
    <source>
        <dbReference type="ARBA" id="ARBA00005458"/>
    </source>
</evidence>
<accession>A0ABD1ZG34</accession>
<evidence type="ECO:0000313" key="19">
    <source>
        <dbReference type="EMBL" id="KAL2649581.1"/>
    </source>
</evidence>
<evidence type="ECO:0000256" key="16">
    <source>
        <dbReference type="ARBA" id="ARBA00023209"/>
    </source>
</evidence>
<evidence type="ECO:0000256" key="17">
    <source>
        <dbReference type="ARBA" id="ARBA00023264"/>
    </source>
</evidence>
<dbReference type="PANTHER" id="PTHR13619">
    <property type="entry name" value="PHOSPHATIDATE CYTIDYLYLTRANSFERASE, MITOCHONDRIAL"/>
    <property type="match status" value="1"/>
</dbReference>
<reference evidence="19 20" key="1">
    <citation type="submission" date="2024-09" db="EMBL/GenBank/DDBJ databases">
        <title>Chromosome-scale assembly of Riccia fluitans.</title>
        <authorList>
            <person name="Paukszto L."/>
            <person name="Sawicki J."/>
            <person name="Karawczyk K."/>
            <person name="Piernik-Szablinska J."/>
            <person name="Szczecinska M."/>
            <person name="Mazdziarz M."/>
        </authorList>
    </citation>
    <scope>NUCLEOTIDE SEQUENCE [LARGE SCALE GENOMIC DNA]</scope>
    <source>
        <strain evidence="19">Rf_01</strain>
        <tissue evidence="19">Aerial parts of the thallus</tissue>
    </source>
</reference>
<sequence length="352" mass="39226">MKTWKTLYISGRLQKPISILVDEEDVGVLNVNNLKSALYAALLLAPPEFTEEELYINICSLSYLGDIRMFFAEDKRKVQKIVRGSTERFQELYRASVRDAEQAGFLCIPSSFGVDPQARLVQNGNTAEVAALVAGLPKAVLAHLGAQTGVTDEAQSSAISMAVAQSKEGHQQLVRRAIGRIVRRSSIRQSFSGFFAAGGVNALHYFIQKSSKAWRSGCDDDEEQNWFEDREAVNVIAYAIGEEGKLPVEEMKFQAHHDRSVAERSREELGMAPRPMVLLPLLHRPKCSGNDSDRIPPWMCRLQLVVLPFPLHIRLFPVHTLHASAAASLHDVSRGGNRLTLESRKMRHPSVQ</sequence>
<evidence type="ECO:0000313" key="20">
    <source>
        <dbReference type="Proteomes" id="UP001605036"/>
    </source>
</evidence>
<dbReference type="GO" id="GO:0008654">
    <property type="term" value="P:phospholipid biosynthetic process"/>
    <property type="evidence" value="ECO:0007669"/>
    <property type="project" value="UniProtKB-KW"/>
</dbReference>
<evidence type="ECO:0000256" key="6">
    <source>
        <dbReference type="ARBA" id="ARBA00012487"/>
    </source>
</evidence>
<evidence type="ECO:0000256" key="18">
    <source>
        <dbReference type="ARBA" id="ARBA00029893"/>
    </source>
</evidence>
<dbReference type="Proteomes" id="UP001605036">
    <property type="component" value="Unassembled WGS sequence"/>
</dbReference>
<dbReference type="AlphaFoldDB" id="A0ABD1ZG34"/>
<proteinExistence type="inferred from homology"/>
<comment type="cofactor">
    <cofactor evidence="1">
        <name>Mg(2+)</name>
        <dbReference type="ChEBI" id="CHEBI:18420"/>
    </cofactor>
</comment>
<comment type="caution">
    <text evidence="19">The sequence shown here is derived from an EMBL/GenBank/DDBJ whole genome shotgun (WGS) entry which is preliminary data.</text>
</comment>
<evidence type="ECO:0000256" key="4">
    <source>
        <dbReference type="ARBA" id="ARBA00005189"/>
    </source>
</evidence>
<evidence type="ECO:0000256" key="12">
    <source>
        <dbReference type="ARBA" id="ARBA00022842"/>
    </source>
</evidence>
<keyword evidence="9" id="KW-0808">Transferase</keyword>
<keyword evidence="15" id="KW-0472">Membrane</keyword>
<evidence type="ECO:0000256" key="15">
    <source>
        <dbReference type="ARBA" id="ARBA00023136"/>
    </source>
</evidence>
<evidence type="ECO:0000256" key="11">
    <source>
        <dbReference type="ARBA" id="ARBA00022792"/>
    </source>
</evidence>
<dbReference type="EMBL" id="JBHFFA010000001">
    <property type="protein sequence ID" value="KAL2649581.1"/>
    <property type="molecule type" value="Genomic_DNA"/>
</dbReference>
<evidence type="ECO:0000256" key="8">
    <source>
        <dbReference type="ARBA" id="ARBA00022516"/>
    </source>
</evidence>
<comment type="pathway">
    <text evidence="3">Phospholipid metabolism; CDP-diacylglycerol biosynthesis; CDP-diacylglycerol from sn-glycerol 3-phosphate: step 3/3.</text>
</comment>
<dbReference type="Pfam" id="PF09139">
    <property type="entry name" value="Tam41_Mmp37"/>
    <property type="match status" value="1"/>
</dbReference>
<keyword evidence="11" id="KW-0999">Mitochondrion inner membrane</keyword>
<keyword evidence="13" id="KW-0443">Lipid metabolism</keyword>
<evidence type="ECO:0000256" key="1">
    <source>
        <dbReference type="ARBA" id="ARBA00001946"/>
    </source>
</evidence>
<evidence type="ECO:0000256" key="3">
    <source>
        <dbReference type="ARBA" id="ARBA00005119"/>
    </source>
</evidence>
<comment type="similarity">
    <text evidence="5">Belongs to the TAM41 family.</text>
</comment>
<evidence type="ECO:0000256" key="7">
    <source>
        <dbReference type="ARBA" id="ARBA00018337"/>
    </source>
</evidence>
<protein>
    <recommendedName>
        <fullName evidence="7">Phosphatidate cytidylyltransferase, mitochondrial</fullName>
        <ecNumber evidence="6">2.7.7.41</ecNumber>
    </recommendedName>
    <alternativeName>
        <fullName evidence="18">CDP-diacylglycerol synthase</fullName>
    </alternativeName>
</protein>
<keyword evidence="16" id="KW-0594">Phospholipid biosynthesis</keyword>
<keyword evidence="17" id="KW-1208">Phospholipid metabolism</keyword>
<organism evidence="19 20">
    <name type="scientific">Riccia fluitans</name>
    <dbReference type="NCBI Taxonomy" id="41844"/>
    <lineage>
        <taxon>Eukaryota</taxon>
        <taxon>Viridiplantae</taxon>
        <taxon>Streptophyta</taxon>
        <taxon>Embryophyta</taxon>
        <taxon>Marchantiophyta</taxon>
        <taxon>Marchantiopsida</taxon>
        <taxon>Marchantiidae</taxon>
        <taxon>Marchantiales</taxon>
        <taxon>Ricciaceae</taxon>
        <taxon>Riccia</taxon>
    </lineage>
</organism>
<evidence type="ECO:0000256" key="13">
    <source>
        <dbReference type="ARBA" id="ARBA00023098"/>
    </source>
</evidence>
<comment type="pathway">
    <text evidence="4">Lipid metabolism.</text>
</comment>
<keyword evidence="10" id="KW-0548">Nucleotidyltransferase</keyword>
<evidence type="ECO:0000256" key="14">
    <source>
        <dbReference type="ARBA" id="ARBA00023128"/>
    </source>
</evidence>
<dbReference type="PANTHER" id="PTHR13619:SF0">
    <property type="entry name" value="PHOSPHATIDATE CYTIDYLYLTRANSFERASE, MITOCHONDRIAL"/>
    <property type="match status" value="1"/>
</dbReference>
<name>A0ABD1ZG34_9MARC</name>
<comment type="subcellular location">
    <subcellularLocation>
        <location evidence="2">Mitochondrion inner membrane</location>
        <topology evidence="2">Peripheral membrane protein</topology>
        <orientation evidence="2">Matrix side</orientation>
    </subcellularLocation>
</comment>
<keyword evidence="12" id="KW-0460">Magnesium</keyword>
<dbReference type="GO" id="GO:0004605">
    <property type="term" value="F:phosphatidate cytidylyltransferase activity"/>
    <property type="evidence" value="ECO:0007669"/>
    <property type="project" value="UniProtKB-EC"/>
</dbReference>
<dbReference type="GO" id="GO:0005743">
    <property type="term" value="C:mitochondrial inner membrane"/>
    <property type="evidence" value="ECO:0007669"/>
    <property type="project" value="UniProtKB-SubCell"/>
</dbReference>
<keyword evidence="8" id="KW-0444">Lipid biosynthesis</keyword>
<gene>
    <name evidence="19" type="ORF">R1flu_017709</name>
</gene>
<dbReference type="EC" id="2.7.7.41" evidence="6"/>
<evidence type="ECO:0000256" key="10">
    <source>
        <dbReference type="ARBA" id="ARBA00022695"/>
    </source>
</evidence>
<keyword evidence="14" id="KW-0496">Mitochondrion</keyword>
<evidence type="ECO:0000256" key="2">
    <source>
        <dbReference type="ARBA" id="ARBA00004443"/>
    </source>
</evidence>
<keyword evidence="20" id="KW-1185">Reference proteome</keyword>
<evidence type="ECO:0000256" key="9">
    <source>
        <dbReference type="ARBA" id="ARBA00022679"/>
    </source>
</evidence>
<dbReference type="InterPro" id="IPR015222">
    <property type="entry name" value="Tam41"/>
</dbReference>